<dbReference type="AlphaFoldDB" id="A0A1E5VEJ2"/>
<gene>
    <name evidence="2" type="ORF">BAE44_0015482</name>
</gene>
<name>A0A1E5VEJ2_9POAL</name>
<dbReference type="STRING" id="888268.A0A1E5VEJ2"/>
<dbReference type="EMBL" id="LWDX02042353">
    <property type="protein sequence ID" value="OEL23497.1"/>
    <property type="molecule type" value="Genomic_DNA"/>
</dbReference>
<proteinExistence type="predicted"/>
<feature type="region of interest" description="Disordered" evidence="1">
    <location>
        <begin position="18"/>
        <end position="43"/>
    </location>
</feature>
<reference evidence="2 3" key="1">
    <citation type="submission" date="2016-09" db="EMBL/GenBank/DDBJ databases">
        <title>The draft genome of Dichanthelium oligosanthes: A C3 panicoid grass species.</title>
        <authorList>
            <person name="Studer A.J."/>
            <person name="Schnable J.C."/>
            <person name="Brutnell T.P."/>
        </authorList>
    </citation>
    <scope>NUCLEOTIDE SEQUENCE [LARGE SCALE GENOMIC DNA]</scope>
    <source>
        <strain evidence="3">cv. Kellogg 1175</strain>
        <tissue evidence="2">Leaf</tissue>
    </source>
</reference>
<keyword evidence="3" id="KW-1185">Reference proteome</keyword>
<feature type="compositionally biased region" description="Basic and acidic residues" evidence="1">
    <location>
        <begin position="18"/>
        <end position="33"/>
    </location>
</feature>
<organism evidence="2 3">
    <name type="scientific">Dichanthelium oligosanthes</name>
    <dbReference type="NCBI Taxonomy" id="888268"/>
    <lineage>
        <taxon>Eukaryota</taxon>
        <taxon>Viridiplantae</taxon>
        <taxon>Streptophyta</taxon>
        <taxon>Embryophyta</taxon>
        <taxon>Tracheophyta</taxon>
        <taxon>Spermatophyta</taxon>
        <taxon>Magnoliopsida</taxon>
        <taxon>Liliopsida</taxon>
        <taxon>Poales</taxon>
        <taxon>Poaceae</taxon>
        <taxon>PACMAD clade</taxon>
        <taxon>Panicoideae</taxon>
        <taxon>Panicodae</taxon>
        <taxon>Paniceae</taxon>
        <taxon>Dichantheliinae</taxon>
        <taxon>Dichanthelium</taxon>
    </lineage>
</organism>
<evidence type="ECO:0000313" key="3">
    <source>
        <dbReference type="Proteomes" id="UP000095767"/>
    </source>
</evidence>
<comment type="caution">
    <text evidence="2">The sequence shown here is derived from an EMBL/GenBank/DDBJ whole genome shotgun (WGS) entry which is preliminary data.</text>
</comment>
<accession>A0A1E5VEJ2</accession>
<dbReference type="Proteomes" id="UP000095767">
    <property type="component" value="Unassembled WGS sequence"/>
</dbReference>
<dbReference type="OrthoDB" id="1045822at2759"/>
<protein>
    <submittedName>
        <fullName evidence="2">Cell number regulator 6</fullName>
    </submittedName>
</protein>
<evidence type="ECO:0000256" key="1">
    <source>
        <dbReference type="SAM" id="MobiDB-lite"/>
    </source>
</evidence>
<evidence type="ECO:0000313" key="2">
    <source>
        <dbReference type="EMBL" id="OEL23497.1"/>
    </source>
</evidence>
<sequence length="171" mass="18317">MASAEACHRGQYVKLRKVEKDGDAPAGTEDIRPGELNQSVRVPELEDRDADFADSCFRRASSHRPTNPGVPGSSGWTGLLCPYVLFGRNTQAVTGVPWTIPCTCHGVCLEGGIALAILTAAFHGVTTPAVSCLIGEGVLCGWMLCAAYTSFPRGELQKKYHLMVPNISVLQ</sequence>